<dbReference type="InterPro" id="IPR002173">
    <property type="entry name" value="Carboh/pur_kinase_PfkB_CS"/>
</dbReference>
<evidence type="ECO:0000256" key="1">
    <source>
        <dbReference type="ARBA" id="ARBA00010688"/>
    </source>
</evidence>
<dbReference type="InterPro" id="IPR011611">
    <property type="entry name" value="PfkB_dom"/>
</dbReference>
<dbReference type="EC" id="2.7.1.4" evidence="7"/>
<keyword evidence="5" id="KW-0067">ATP-binding</keyword>
<name>A0A0M2NIW1_9FIRM</name>
<dbReference type="InterPro" id="IPR029056">
    <property type="entry name" value="Ribokinase-like"/>
</dbReference>
<dbReference type="AlphaFoldDB" id="A0A0M2NIW1"/>
<evidence type="ECO:0000313" key="7">
    <source>
        <dbReference type="EMBL" id="KKI52098.1"/>
    </source>
</evidence>
<dbReference type="CDD" id="cd01166">
    <property type="entry name" value="KdgK"/>
    <property type="match status" value="1"/>
</dbReference>
<dbReference type="Gene3D" id="3.40.1190.20">
    <property type="match status" value="1"/>
</dbReference>
<dbReference type="PANTHER" id="PTHR43085">
    <property type="entry name" value="HEXOKINASE FAMILY MEMBER"/>
    <property type="match status" value="1"/>
</dbReference>
<dbReference type="Pfam" id="PF00294">
    <property type="entry name" value="PfkB"/>
    <property type="match status" value="1"/>
</dbReference>
<sequence>MGFDIITMGPLIVEIIRIERNRTFCEAGTFAGPFPSGDTPIFIHAAAKMGMNCGFLGSVGDDGFGKCVFDRMKHSGVDMTHTLVVPNTYTGSTFVYYNEDDSRDFMYHLKGSGSEVIYEGEVDREYFKDCKWVHYTGFTMESSPRAKELVYKTMEVLDKNTKVSFDPNLRPGHTQEEIMEMVGPVIERADLILPSKGEASKFFGGDDYDGCMKWMKQGKMVVQKRGAKGSRIFYQGEVTDVPSFEATEIDPTGAGDTFCAAFLTGLVDGKTPQEAARFANVAGGFAISAMGPMEGAVDKNTIEEFLNSNKTRIELTR</sequence>
<dbReference type="PROSITE" id="PS00584">
    <property type="entry name" value="PFKB_KINASES_2"/>
    <property type="match status" value="1"/>
</dbReference>
<proteinExistence type="inferred from homology"/>
<organism evidence="7 8">
    <name type="scientific">Christensenella hongkongensis</name>
    <dbReference type="NCBI Taxonomy" id="270498"/>
    <lineage>
        <taxon>Bacteria</taxon>
        <taxon>Bacillati</taxon>
        <taxon>Bacillota</taxon>
        <taxon>Clostridia</taxon>
        <taxon>Christensenellales</taxon>
        <taxon>Christensenellaceae</taxon>
        <taxon>Christensenella</taxon>
    </lineage>
</organism>
<keyword evidence="4 7" id="KW-0418">Kinase</keyword>
<keyword evidence="3" id="KW-0547">Nucleotide-binding</keyword>
<dbReference type="InterPro" id="IPR050306">
    <property type="entry name" value="PfkB_Carbo_kinase"/>
</dbReference>
<comment type="caution">
    <text evidence="7">The sequence shown here is derived from an EMBL/GenBank/DDBJ whole genome shotgun (WGS) entry which is preliminary data.</text>
</comment>
<dbReference type="OrthoDB" id="9813569at2"/>
<evidence type="ECO:0000259" key="6">
    <source>
        <dbReference type="Pfam" id="PF00294"/>
    </source>
</evidence>
<keyword evidence="8" id="KW-1185">Reference proteome</keyword>
<dbReference type="PANTHER" id="PTHR43085:SF1">
    <property type="entry name" value="PSEUDOURIDINE KINASE-RELATED"/>
    <property type="match status" value="1"/>
</dbReference>
<gene>
    <name evidence="7" type="ORF">CHK_0367</name>
</gene>
<dbReference type="STRING" id="270498.CHK_0367"/>
<dbReference type="SUPFAM" id="SSF53613">
    <property type="entry name" value="Ribokinase-like"/>
    <property type="match status" value="1"/>
</dbReference>
<dbReference type="GO" id="GO:0008865">
    <property type="term" value="F:fructokinase activity"/>
    <property type="evidence" value="ECO:0007669"/>
    <property type="project" value="UniProtKB-EC"/>
</dbReference>
<accession>A0A0M2NIW1</accession>
<dbReference type="RefSeq" id="WP_046442316.1">
    <property type="nucleotide sequence ID" value="NZ_CAUERS010000132.1"/>
</dbReference>
<keyword evidence="2 7" id="KW-0808">Transferase</keyword>
<protein>
    <submittedName>
        <fullName evidence="7">Fructokinase</fullName>
        <ecNumber evidence="7">2.7.1.4</ecNumber>
    </submittedName>
</protein>
<dbReference type="Proteomes" id="UP000034076">
    <property type="component" value="Unassembled WGS sequence"/>
</dbReference>
<evidence type="ECO:0000256" key="2">
    <source>
        <dbReference type="ARBA" id="ARBA00022679"/>
    </source>
</evidence>
<dbReference type="GO" id="GO:0005524">
    <property type="term" value="F:ATP binding"/>
    <property type="evidence" value="ECO:0007669"/>
    <property type="project" value="UniProtKB-KW"/>
</dbReference>
<feature type="domain" description="Carbohydrate kinase PfkB" evidence="6">
    <location>
        <begin position="44"/>
        <end position="294"/>
    </location>
</feature>
<evidence type="ECO:0000256" key="3">
    <source>
        <dbReference type="ARBA" id="ARBA00022741"/>
    </source>
</evidence>
<evidence type="ECO:0000256" key="5">
    <source>
        <dbReference type="ARBA" id="ARBA00022840"/>
    </source>
</evidence>
<comment type="similarity">
    <text evidence="1">Belongs to the carbohydrate kinase PfkB family.</text>
</comment>
<evidence type="ECO:0000256" key="4">
    <source>
        <dbReference type="ARBA" id="ARBA00022777"/>
    </source>
</evidence>
<evidence type="ECO:0000313" key="8">
    <source>
        <dbReference type="Proteomes" id="UP000034076"/>
    </source>
</evidence>
<reference evidence="7 8" key="1">
    <citation type="submission" date="2015-04" db="EMBL/GenBank/DDBJ databases">
        <title>Draft genome sequence of bacteremic isolate Catabacter hongkongensis type strain HKU16T.</title>
        <authorList>
            <person name="Lau S.K."/>
            <person name="Teng J.L."/>
            <person name="Huang Y."/>
            <person name="Curreem S.O."/>
            <person name="Tsui S.K."/>
            <person name="Woo P.C."/>
        </authorList>
    </citation>
    <scope>NUCLEOTIDE SEQUENCE [LARGE SCALE GENOMIC DNA]</scope>
    <source>
        <strain evidence="7 8">HKU16</strain>
    </source>
</reference>
<dbReference type="EMBL" id="LAYJ01000039">
    <property type="protein sequence ID" value="KKI52098.1"/>
    <property type="molecule type" value="Genomic_DNA"/>
</dbReference>